<name>A0A1C0YFQ2_9BACL</name>
<sequence>MQSIKYVLDRYENDYGIFLKLPNETDQLLVHKTEMIGEAHEGDICAVQQHEGKFQIDVLTDDTARARETAQSLLEKLKQKGKQ</sequence>
<dbReference type="EMBL" id="MATO01000064">
    <property type="protein sequence ID" value="OCS86012.1"/>
    <property type="molecule type" value="Genomic_DNA"/>
</dbReference>
<organism evidence="1 2">
    <name type="scientific">Caryophanon latum</name>
    <dbReference type="NCBI Taxonomy" id="33977"/>
    <lineage>
        <taxon>Bacteria</taxon>
        <taxon>Bacillati</taxon>
        <taxon>Bacillota</taxon>
        <taxon>Bacilli</taxon>
        <taxon>Bacillales</taxon>
        <taxon>Caryophanaceae</taxon>
        <taxon>Caryophanon</taxon>
    </lineage>
</organism>
<dbReference type="InterPro" id="IPR021377">
    <property type="entry name" value="DUF3006"/>
</dbReference>
<reference evidence="1 2" key="1">
    <citation type="submission" date="2016-07" db="EMBL/GenBank/DDBJ databases">
        <title>Caryophanon latum genome sequencing.</title>
        <authorList>
            <person name="Verma A."/>
            <person name="Pal Y."/>
            <person name="Krishnamurthi S."/>
        </authorList>
    </citation>
    <scope>NUCLEOTIDE SEQUENCE [LARGE SCALE GENOMIC DNA]</scope>
    <source>
        <strain evidence="1 2">DSM 14151</strain>
    </source>
</reference>
<keyword evidence="2" id="KW-1185">Reference proteome</keyword>
<proteinExistence type="predicted"/>
<protein>
    <recommendedName>
        <fullName evidence="3">DUF3006 domain-containing protein</fullName>
    </recommendedName>
</protein>
<gene>
    <name evidence="1" type="ORF">A6K76_14870</name>
</gene>
<evidence type="ECO:0008006" key="3">
    <source>
        <dbReference type="Google" id="ProtNLM"/>
    </source>
</evidence>
<dbReference type="Proteomes" id="UP000093482">
    <property type="component" value="Unassembled WGS sequence"/>
</dbReference>
<dbReference type="RefSeq" id="WP_066466214.1">
    <property type="nucleotide sequence ID" value="NZ_MATO01000064.1"/>
</dbReference>
<evidence type="ECO:0000313" key="2">
    <source>
        <dbReference type="Proteomes" id="UP000093482"/>
    </source>
</evidence>
<dbReference type="Pfam" id="PF11213">
    <property type="entry name" value="DUF3006"/>
    <property type="match status" value="1"/>
</dbReference>
<accession>A0A1C0YFQ2</accession>
<dbReference type="AlphaFoldDB" id="A0A1C0YFQ2"/>
<evidence type="ECO:0000313" key="1">
    <source>
        <dbReference type="EMBL" id="OCS86012.1"/>
    </source>
</evidence>
<comment type="caution">
    <text evidence="1">The sequence shown here is derived from an EMBL/GenBank/DDBJ whole genome shotgun (WGS) entry which is preliminary data.</text>
</comment>